<accession>A0A9P7AYX4</accession>
<dbReference type="AlphaFoldDB" id="A0A9P7AYX4"/>
<keyword evidence="3" id="KW-1185">Reference proteome</keyword>
<name>A0A9P7AYX4_9HELO</name>
<evidence type="ECO:0000256" key="1">
    <source>
        <dbReference type="SAM" id="MobiDB-lite"/>
    </source>
</evidence>
<feature type="region of interest" description="Disordered" evidence="1">
    <location>
        <begin position="568"/>
        <end position="594"/>
    </location>
</feature>
<organism evidence="2 3">
    <name type="scientific">Hyphodiscus hymeniophilus</name>
    <dbReference type="NCBI Taxonomy" id="353542"/>
    <lineage>
        <taxon>Eukaryota</taxon>
        <taxon>Fungi</taxon>
        <taxon>Dikarya</taxon>
        <taxon>Ascomycota</taxon>
        <taxon>Pezizomycotina</taxon>
        <taxon>Leotiomycetes</taxon>
        <taxon>Helotiales</taxon>
        <taxon>Hyphodiscaceae</taxon>
        <taxon>Hyphodiscus</taxon>
    </lineage>
</organism>
<dbReference type="Proteomes" id="UP000785200">
    <property type="component" value="Unassembled WGS sequence"/>
</dbReference>
<sequence length="594" mass="65433">MLAIIPSINPLCISNTPASKTETWAQGHIQVSAKKYGTESFSLREEAGGKDAEKENFRTRQGTILAKRPSSTTQNQVVKAVEARFLNTSKSWKRFAQESGTAVIILATPTFAKWLEDDEFIASCLGGLTRPILNAKKARKAAKVTLESGTIKNFELDVVCACVDGLSPNVKWIPYAVGHRASEGFSILQGRTADLLPDLWDSESSTITKSPTMTASLTFAKPTDSRKTSTETQIVLPLANTLFSNGRHSTLLVSKWRAWPDSFVKMRTLEKDSQTIHAFDILRNVPPPSIRVSATPITPARRIASGLGNIVKQIDFGEQGWGPASRELETNIDDYLAQTQREKSTIAVWALIVPKDLPKPPPRFNLLDDADQVKANWQSLLPNPEFIGYWLRRGAKFCRVLSGGGGWGVKQGLLSLDPQTTFAMIKEARFDFSNGSLEEQQNSALGTIAEVDSLIQFFVANTTTPEAPPPMHPVHGGVWRRTTVIGTVPSTIDDQRMDESPSSGKDKFIYLSGHFGAVSESGMFLRILPRKGAATSGDEIKKDPSLHTKIDLPYSYVYKDMIEERSAIRNTQARGHPAKKPALVDTPLLSEQRR</sequence>
<dbReference type="EMBL" id="VNKQ01000005">
    <property type="protein sequence ID" value="KAG0650596.1"/>
    <property type="molecule type" value="Genomic_DNA"/>
</dbReference>
<reference evidence="2" key="1">
    <citation type="submission" date="2019-07" db="EMBL/GenBank/DDBJ databases">
        <title>Hyphodiscus hymeniophilus genome sequencing and assembly.</title>
        <authorList>
            <person name="Kramer G."/>
            <person name="Nodwell J."/>
        </authorList>
    </citation>
    <scope>NUCLEOTIDE SEQUENCE</scope>
    <source>
        <strain evidence="2">ATCC 34498</strain>
    </source>
</reference>
<dbReference type="OrthoDB" id="1744869at2759"/>
<comment type="caution">
    <text evidence="2">The sequence shown here is derived from an EMBL/GenBank/DDBJ whole genome shotgun (WGS) entry which is preliminary data.</text>
</comment>
<evidence type="ECO:0000313" key="2">
    <source>
        <dbReference type="EMBL" id="KAG0650596.1"/>
    </source>
</evidence>
<gene>
    <name evidence="2" type="ORF">D0Z07_2574</name>
</gene>
<protein>
    <submittedName>
        <fullName evidence="2">Uncharacterized protein</fullName>
    </submittedName>
</protein>
<evidence type="ECO:0000313" key="3">
    <source>
        <dbReference type="Proteomes" id="UP000785200"/>
    </source>
</evidence>
<proteinExistence type="predicted"/>